<dbReference type="GO" id="GO:0016491">
    <property type="term" value="F:oxidoreductase activity"/>
    <property type="evidence" value="ECO:0007669"/>
    <property type="project" value="UniProtKB-KW"/>
</dbReference>
<sequence>MSVAVIGTGNIGTRVARRLAEGGVEVTVAASSLDGAQEAAGKIGSGVSASGVADAIKSADAVVFATWFPVTQQLLADNVTALQGKIVVDPSNNVAPDGDGFKSLNPEGVSAGRQLADLAPGARFVKAFGTVGADSLDVARTEGGERVALYYATDDQAAGDAVADLIAKGGWAAVRAGGVDDSGRIEVFGDLHQFGGLNGRLLSEDEARQAVAKP</sequence>
<dbReference type="AlphaFoldDB" id="A0A2X0I7T3"/>
<keyword evidence="4" id="KW-1185">Reference proteome</keyword>
<dbReference type="Proteomes" id="UP000248889">
    <property type="component" value="Unassembled WGS sequence"/>
</dbReference>
<keyword evidence="1" id="KW-0560">Oxidoreductase</keyword>
<protein>
    <submittedName>
        <fullName evidence="3">NADP oxidoreductase coenzyme F420-dependent</fullName>
    </submittedName>
</protein>
<dbReference type="SUPFAM" id="SSF51735">
    <property type="entry name" value="NAD(P)-binding Rossmann-fold domains"/>
    <property type="match status" value="1"/>
</dbReference>
<accession>A0A2X0I7T3</accession>
<dbReference type="OrthoDB" id="5738121at2"/>
<gene>
    <name evidence="3" type="ORF">DN069_34990</name>
</gene>
<proteinExistence type="predicted"/>
<evidence type="ECO:0000313" key="3">
    <source>
        <dbReference type="EMBL" id="RAG81012.1"/>
    </source>
</evidence>
<evidence type="ECO:0000256" key="1">
    <source>
        <dbReference type="ARBA" id="ARBA00023002"/>
    </source>
</evidence>
<evidence type="ECO:0000313" key="4">
    <source>
        <dbReference type="Proteomes" id="UP000248889"/>
    </source>
</evidence>
<evidence type="ECO:0000259" key="2">
    <source>
        <dbReference type="Pfam" id="PF03807"/>
    </source>
</evidence>
<reference evidence="3 4" key="1">
    <citation type="submission" date="2018-06" db="EMBL/GenBank/DDBJ databases">
        <title>Streptacidiphilus pinicola sp. nov., isolated from pine grove soil.</title>
        <authorList>
            <person name="Roh S.G."/>
            <person name="Park S."/>
            <person name="Kim M.-K."/>
            <person name="Yun B.-R."/>
            <person name="Park J."/>
            <person name="Kim M.J."/>
            <person name="Kim Y.S."/>
            <person name="Kim S.B."/>
        </authorList>
    </citation>
    <scope>NUCLEOTIDE SEQUENCE [LARGE SCALE GENOMIC DNA]</scope>
    <source>
        <strain evidence="3 4">MMS16-CNU450</strain>
    </source>
</reference>
<name>A0A2X0I7T3_9ACTN</name>
<dbReference type="InterPro" id="IPR051267">
    <property type="entry name" value="STEAP_metalloreductase"/>
</dbReference>
<dbReference type="PANTHER" id="PTHR14239:SF10">
    <property type="entry name" value="REDUCTASE"/>
    <property type="match status" value="1"/>
</dbReference>
<feature type="domain" description="Pyrroline-5-carboxylate reductase catalytic N-terminal" evidence="2">
    <location>
        <begin position="3"/>
        <end position="92"/>
    </location>
</feature>
<organism evidence="3 4">
    <name type="scientific">Streptacidiphilus pinicola</name>
    <dbReference type="NCBI Taxonomy" id="2219663"/>
    <lineage>
        <taxon>Bacteria</taxon>
        <taxon>Bacillati</taxon>
        <taxon>Actinomycetota</taxon>
        <taxon>Actinomycetes</taxon>
        <taxon>Kitasatosporales</taxon>
        <taxon>Streptomycetaceae</taxon>
        <taxon>Streptacidiphilus</taxon>
    </lineage>
</organism>
<comment type="caution">
    <text evidence="3">The sequence shown here is derived from an EMBL/GenBank/DDBJ whole genome shotgun (WGS) entry which is preliminary data.</text>
</comment>
<dbReference type="Gene3D" id="3.40.50.720">
    <property type="entry name" value="NAD(P)-binding Rossmann-like Domain"/>
    <property type="match status" value="1"/>
</dbReference>
<dbReference type="InterPro" id="IPR036291">
    <property type="entry name" value="NAD(P)-bd_dom_sf"/>
</dbReference>
<dbReference type="PANTHER" id="PTHR14239">
    <property type="entry name" value="DUDULIN-RELATED"/>
    <property type="match status" value="1"/>
</dbReference>
<dbReference type="EMBL" id="QKYN01000184">
    <property type="protein sequence ID" value="RAG81012.1"/>
    <property type="molecule type" value="Genomic_DNA"/>
</dbReference>
<dbReference type="Pfam" id="PF03807">
    <property type="entry name" value="F420_oxidored"/>
    <property type="match status" value="1"/>
</dbReference>
<dbReference type="InterPro" id="IPR028939">
    <property type="entry name" value="P5C_Rdtase_cat_N"/>
</dbReference>